<gene>
    <name evidence="1" type="ORF">M0R45_007006</name>
</gene>
<sequence>MLFNGGAISITEQKRERSFHLSIGLGCVSWLIDQLQEIRKANEQTLFKKFTGDFNSYQFWLERHNNKGGSFLRLSKCVGGFVKTIILPKGRDVVGWRLMEDNLVAIAYGVLKNSLRFESAKVNSLQFEPMNAELKLNFK</sequence>
<proteinExistence type="predicted"/>
<evidence type="ECO:0000313" key="2">
    <source>
        <dbReference type="Proteomes" id="UP001457282"/>
    </source>
</evidence>
<protein>
    <submittedName>
        <fullName evidence="1">Uncharacterized protein</fullName>
    </submittedName>
</protein>
<reference evidence="1 2" key="1">
    <citation type="journal article" date="2023" name="G3 (Bethesda)">
        <title>A chromosome-length genome assembly and annotation of blackberry (Rubus argutus, cv. 'Hillquist').</title>
        <authorList>
            <person name="Bruna T."/>
            <person name="Aryal R."/>
            <person name="Dudchenko O."/>
            <person name="Sargent D.J."/>
            <person name="Mead D."/>
            <person name="Buti M."/>
            <person name="Cavallini A."/>
            <person name="Hytonen T."/>
            <person name="Andres J."/>
            <person name="Pham M."/>
            <person name="Weisz D."/>
            <person name="Mascagni F."/>
            <person name="Usai G."/>
            <person name="Natali L."/>
            <person name="Bassil N."/>
            <person name="Fernandez G.E."/>
            <person name="Lomsadze A."/>
            <person name="Armour M."/>
            <person name="Olukolu B."/>
            <person name="Poorten T."/>
            <person name="Britton C."/>
            <person name="Davik J."/>
            <person name="Ashrafi H."/>
            <person name="Aiden E.L."/>
            <person name="Borodovsky M."/>
            <person name="Worthington M."/>
        </authorList>
    </citation>
    <scope>NUCLEOTIDE SEQUENCE [LARGE SCALE GENOMIC DNA]</scope>
    <source>
        <strain evidence="1">PI 553951</strain>
    </source>
</reference>
<accession>A0AAW1YSL9</accession>
<organism evidence="1 2">
    <name type="scientific">Rubus argutus</name>
    <name type="common">Southern blackberry</name>
    <dbReference type="NCBI Taxonomy" id="59490"/>
    <lineage>
        <taxon>Eukaryota</taxon>
        <taxon>Viridiplantae</taxon>
        <taxon>Streptophyta</taxon>
        <taxon>Embryophyta</taxon>
        <taxon>Tracheophyta</taxon>
        <taxon>Spermatophyta</taxon>
        <taxon>Magnoliopsida</taxon>
        <taxon>eudicotyledons</taxon>
        <taxon>Gunneridae</taxon>
        <taxon>Pentapetalae</taxon>
        <taxon>rosids</taxon>
        <taxon>fabids</taxon>
        <taxon>Rosales</taxon>
        <taxon>Rosaceae</taxon>
        <taxon>Rosoideae</taxon>
        <taxon>Rosoideae incertae sedis</taxon>
        <taxon>Rubus</taxon>
    </lineage>
</organism>
<keyword evidence="2" id="KW-1185">Reference proteome</keyword>
<dbReference type="Proteomes" id="UP001457282">
    <property type="component" value="Unassembled WGS sequence"/>
</dbReference>
<evidence type="ECO:0000313" key="1">
    <source>
        <dbReference type="EMBL" id="KAK9951568.1"/>
    </source>
</evidence>
<name>A0AAW1YSL9_RUBAR</name>
<comment type="caution">
    <text evidence="1">The sequence shown here is derived from an EMBL/GenBank/DDBJ whole genome shotgun (WGS) entry which is preliminary data.</text>
</comment>
<dbReference type="EMBL" id="JBEDUW010000001">
    <property type="protein sequence ID" value="KAK9951568.1"/>
    <property type="molecule type" value="Genomic_DNA"/>
</dbReference>
<dbReference type="AlphaFoldDB" id="A0AAW1YSL9"/>